<evidence type="ECO:0000313" key="2">
    <source>
        <dbReference type="Proteomes" id="UP000676565"/>
    </source>
</evidence>
<reference evidence="1 2" key="1">
    <citation type="submission" date="2021-04" db="EMBL/GenBank/DDBJ databases">
        <authorList>
            <person name="Ivanova A."/>
        </authorList>
    </citation>
    <scope>NUCLEOTIDE SEQUENCE [LARGE SCALE GENOMIC DNA]</scope>
    <source>
        <strain evidence="1 2">G18</strain>
    </source>
</reference>
<dbReference type="EMBL" id="JAGKQQ010000001">
    <property type="protein sequence ID" value="MBP3956272.1"/>
    <property type="molecule type" value="Genomic_DNA"/>
</dbReference>
<dbReference type="RefSeq" id="WP_210662341.1">
    <property type="nucleotide sequence ID" value="NZ_JAGKQQ010000001.1"/>
</dbReference>
<dbReference type="Proteomes" id="UP000676565">
    <property type="component" value="Unassembled WGS sequence"/>
</dbReference>
<protein>
    <submittedName>
        <fullName evidence="1">Uncharacterized protein</fullName>
    </submittedName>
</protein>
<evidence type="ECO:0000313" key="1">
    <source>
        <dbReference type="EMBL" id="MBP3956272.1"/>
    </source>
</evidence>
<keyword evidence="2" id="KW-1185">Reference proteome</keyword>
<organism evidence="1 2">
    <name type="scientific">Gemmata palustris</name>
    <dbReference type="NCBI Taxonomy" id="2822762"/>
    <lineage>
        <taxon>Bacteria</taxon>
        <taxon>Pseudomonadati</taxon>
        <taxon>Planctomycetota</taxon>
        <taxon>Planctomycetia</taxon>
        <taxon>Gemmatales</taxon>
        <taxon>Gemmataceae</taxon>
        <taxon>Gemmata</taxon>
    </lineage>
</organism>
<name>A0ABS5BRB0_9BACT</name>
<comment type="caution">
    <text evidence="1">The sequence shown here is derived from an EMBL/GenBank/DDBJ whole genome shotgun (WGS) entry which is preliminary data.</text>
</comment>
<proteinExistence type="predicted"/>
<accession>A0ABS5BRB0</accession>
<sequence length="69" mass="7827">MRRRALGALGRVVYLTIRLPVSAEPVNAPGELRWYAMALTFTRGVLKAPPCPGTPRPTNWLPRWRWTSP</sequence>
<gene>
    <name evidence="1" type="ORF">J8F10_13360</name>
</gene>